<proteinExistence type="inferred from homology"/>
<dbReference type="GO" id="GO:0017148">
    <property type="term" value="P:negative regulation of translation"/>
    <property type="evidence" value="ECO:0007669"/>
    <property type="project" value="UniProtKB-UniRule"/>
</dbReference>
<comment type="subcellular location">
    <subcellularLocation>
        <location evidence="2">Cytoplasm</location>
    </subcellularLocation>
</comment>
<feature type="compositionally biased region" description="Basic and acidic residues" evidence="3">
    <location>
        <begin position="89"/>
        <end position="98"/>
    </location>
</feature>
<feature type="region of interest" description="Disordered" evidence="3">
    <location>
        <begin position="1"/>
        <end position="166"/>
    </location>
</feature>
<sequence length="296" mass="30537">MATKKDAGGGSSKPRAKSGSKAGDSAEPRLPARKKASTAKAGAAGRASSAAKPKRPASPRIRASHAGVGEAGAKKTARRALGGGDAVEPLDRPERPIPADRPAARARRPARDEGDAPRPARGGGEGSAKAMLPLAGRSPARSKSPLAGPKRAAARRSAPPPAPEPSASARELALALAAAGLDKKAIGVEILEVVGRVDYADYLVIMTGRSDRHVHAIATGLEEAVRKQKLAPLSMEGLAAATWVLIDFGDVVVHVFQEETRRLYDIEGLWIDAGRVPVPAEAPPPGAQPAPRFDPS</sequence>
<feature type="compositionally biased region" description="Basic and acidic residues" evidence="3">
    <location>
        <begin position="109"/>
        <end position="118"/>
    </location>
</feature>
<dbReference type="InterPro" id="IPR043519">
    <property type="entry name" value="NT_sf"/>
</dbReference>
<evidence type="ECO:0000256" key="3">
    <source>
        <dbReference type="SAM" id="MobiDB-lite"/>
    </source>
</evidence>
<name>A0A4P2QR58_SORCE</name>
<dbReference type="PANTHER" id="PTHR21043">
    <property type="entry name" value="IOJAP SUPERFAMILY ORTHOLOG"/>
    <property type="match status" value="1"/>
</dbReference>
<comment type="subunit">
    <text evidence="2">Interacts with ribosomal protein uL14 (rplN).</text>
</comment>
<dbReference type="GO" id="GO:0090071">
    <property type="term" value="P:negative regulation of ribosome biogenesis"/>
    <property type="evidence" value="ECO:0007669"/>
    <property type="project" value="UniProtKB-UniRule"/>
</dbReference>
<organism evidence="4 5">
    <name type="scientific">Sorangium cellulosum</name>
    <name type="common">Polyangium cellulosum</name>
    <dbReference type="NCBI Taxonomy" id="56"/>
    <lineage>
        <taxon>Bacteria</taxon>
        <taxon>Pseudomonadati</taxon>
        <taxon>Myxococcota</taxon>
        <taxon>Polyangia</taxon>
        <taxon>Polyangiales</taxon>
        <taxon>Polyangiaceae</taxon>
        <taxon>Sorangium</taxon>
    </lineage>
</organism>
<comment type="function">
    <text evidence="2">Functions as a ribosomal silencing factor. Interacts with ribosomal protein uL14 (rplN), blocking formation of intersubunit bridge B8. Prevents association of the 30S and 50S ribosomal subunits and the formation of functional ribosomes, thus repressing translation.</text>
</comment>
<dbReference type="PANTHER" id="PTHR21043:SF0">
    <property type="entry name" value="MITOCHONDRIAL ASSEMBLY OF RIBOSOMAL LARGE SUBUNIT PROTEIN 1"/>
    <property type="match status" value="1"/>
</dbReference>
<dbReference type="GO" id="GO:0005737">
    <property type="term" value="C:cytoplasm"/>
    <property type="evidence" value="ECO:0007669"/>
    <property type="project" value="UniProtKB-SubCell"/>
</dbReference>
<keyword evidence="2" id="KW-0678">Repressor</keyword>
<dbReference type="NCBIfam" id="TIGR00090">
    <property type="entry name" value="rsfS_iojap_ybeB"/>
    <property type="match status" value="1"/>
</dbReference>
<evidence type="ECO:0000256" key="1">
    <source>
        <dbReference type="ARBA" id="ARBA00010574"/>
    </source>
</evidence>
<dbReference type="Proteomes" id="UP000295497">
    <property type="component" value="Chromosome"/>
</dbReference>
<dbReference type="GO" id="GO:0042256">
    <property type="term" value="P:cytosolic ribosome assembly"/>
    <property type="evidence" value="ECO:0007669"/>
    <property type="project" value="UniProtKB-UniRule"/>
</dbReference>
<protein>
    <recommendedName>
        <fullName evidence="2">Ribosomal silencing factor RsfS</fullName>
    </recommendedName>
</protein>
<dbReference type="RefSeq" id="WP_237245534.1">
    <property type="nucleotide sequence ID" value="NZ_CP012672.1"/>
</dbReference>
<dbReference type="AlphaFoldDB" id="A0A4P2QR58"/>
<comment type="similarity">
    <text evidence="1 2">Belongs to the Iojap/RsfS family.</text>
</comment>
<feature type="compositionally biased region" description="Low complexity" evidence="3">
    <location>
        <begin position="38"/>
        <end position="51"/>
    </location>
</feature>
<evidence type="ECO:0000313" key="5">
    <source>
        <dbReference type="Proteomes" id="UP000295497"/>
    </source>
</evidence>
<dbReference type="EMBL" id="CP012672">
    <property type="protein sequence ID" value="AUX32508.1"/>
    <property type="molecule type" value="Genomic_DNA"/>
</dbReference>
<keyword evidence="2" id="KW-0810">Translation regulation</keyword>
<dbReference type="Pfam" id="PF02410">
    <property type="entry name" value="RsfS"/>
    <property type="match status" value="1"/>
</dbReference>
<gene>
    <name evidence="2" type="primary">rsfS</name>
    <name evidence="4" type="ORF">SOCE836_046480</name>
</gene>
<accession>A0A4P2QR58</accession>
<evidence type="ECO:0000313" key="4">
    <source>
        <dbReference type="EMBL" id="AUX32508.1"/>
    </source>
</evidence>
<dbReference type="SUPFAM" id="SSF81301">
    <property type="entry name" value="Nucleotidyltransferase"/>
    <property type="match status" value="1"/>
</dbReference>
<reference evidence="4 5" key="1">
    <citation type="submission" date="2015-09" db="EMBL/GenBank/DDBJ databases">
        <title>Sorangium comparison.</title>
        <authorList>
            <person name="Zaburannyi N."/>
            <person name="Bunk B."/>
            <person name="Overmann J."/>
            <person name="Mueller R."/>
        </authorList>
    </citation>
    <scope>NUCLEOTIDE SEQUENCE [LARGE SCALE GENOMIC DNA]</scope>
    <source>
        <strain evidence="4 5">So ce836</strain>
    </source>
</reference>
<dbReference type="InterPro" id="IPR004394">
    <property type="entry name" value="Iojap/RsfS/C7orf30"/>
</dbReference>
<keyword evidence="2" id="KW-0963">Cytoplasm</keyword>
<dbReference type="HAMAP" id="MF_01477">
    <property type="entry name" value="Iojap_RsfS"/>
    <property type="match status" value="1"/>
</dbReference>
<dbReference type="GO" id="GO:0043023">
    <property type="term" value="F:ribosomal large subunit binding"/>
    <property type="evidence" value="ECO:0007669"/>
    <property type="project" value="TreeGrafter"/>
</dbReference>
<evidence type="ECO:0000256" key="2">
    <source>
        <dbReference type="HAMAP-Rule" id="MF_01477"/>
    </source>
</evidence>
<dbReference type="Gene3D" id="3.30.460.10">
    <property type="entry name" value="Beta Polymerase, domain 2"/>
    <property type="match status" value="1"/>
</dbReference>